<feature type="domain" description="ShKT" evidence="3">
    <location>
        <begin position="183"/>
        <end position="217"/>
    </location>
</feature>
<reference evidence="4" key="1">
    <citation type="journal article" date="2013" name="Genetics">
        <title>The draft genome and transcriptome of Panagrellus redivivus are shaped by the harsh demands of a free-living lifestyle.</title>
        <authorList>
            <person name="Srinivasan J."/>
            <person name="Dillman A.R."/>
            <person name="Macchietto M.G."/>
            <person name="Heikkinen L."/>
            <person name="Lakso M."/>
            <person name="Fracchia K.M."/>
            <person name="Antoshechkin I."/>
            <person name="Mortazavi A."/>
            <person name="Wong G."/>
            <person name="Sternberg P.W."/>
        </authorList>
    </citation>
    <scope>NUCLEOTIDE SEQUENCE [LARGE SCALE GENOMIC DNA]</scope>
    <source>
        <strain evidence="4">MT8872</strain>
    </source>
</reference>
<dbReference type="PANTHER" id="PTHR21724:SF109">
    <property type="entry name" value="SHKT DOMAIN-CONTAINING PROTEIN"/>
    <property type="match status" value="1"/>
</dbReference>
<evidence type="ECO:0000313" key="5">
    <source>
        <dbReference type="WBParaSite" id="Pan_g7555.t1"/>
    </source>
</evidence>
<protein>
    <submittedName>
        <fullName evidence="5">ShTK domain protein</fullName>
    </submittedName>
</protein>
<feature type="disulfide bond" evidence="1">
    <location>
        <begin position="144"/>
        <end position="178"/>
    </location>
</feature>
<evidence type="ECO:0000313" key="4">
    <source>
        <dbReference type="Proteomes" id="UP000492821"/>
    </source>
</evidence>
<feature type="domain" description="ShKT" evidence="3">
    <location>
        <begin position="144"/>
        <end position="178"/>
    </location>
</feature>
<sequence>MYCVLIFPALVAMAFAATTTTVASTTVTVPDTSPLRCQYPNRTLMTSAFTCSDQLSTCATIFMGQASGSTRPALCNNANMQDKAAQCAKTCGICCEQLSYDCVDSPFASFNCKNKKHFCNNADWKAIMTENCPATCGFCTQGSCRDLVSGCAEMAATCDNIHNYQWMSQHCARTCGKCDTSSCSDIAVNCAVNKSLCNNSIYHNTMLANCRKTCNFCNAPYRSPGSNSACVDSHRNCTEYVTQGFCNNNHYTPLQKRQFSDAFQNLDDSACLTLCLTNKLTD</sequence>
<comment type="caution">
    <text evidence="1">Lacks conserved residue(s) required for the propagation of feature annotation.</text>
</comment>
<feature type="disulfide bond" evidence="1">
    <location>
        <begin position="183"/>
        <end position="217"/>
    </location>
</feature>
<dbReference type="Pfam" id="PF01549">
    <property type="entry name" value="ShK"/>
    <property type="match status" value="5"/>
</dbReference>
<dbReference type="PANTHER" id="PTHR21724">
    <property type="entry name" value="SHKT DOMAIN-CONTAINING PROTEIN"/>
    <property type="match status" value="1"/>
</dbReference>
<keyword evidence="4" id="KW-1185">Reference proteome</keyword>
<keyword evidence="2" id="KW-0732">Signal</keyword>
<keyword evidence="1" id="KW-1015">Disulfide bond</keyword>
<dbReference type="PROSITE" id="PS51670">
    <property type="entry name" value="SHKT"/>
    <property type="match status" value="3"/>
</dbReference>
<name>A0A7E4W8J9_PANRE</name>
<dbReference type="InterPro" id="IPR003582">
    <property type="entry name" value="ShKT_dom"/>
</dbReference>
<feature type="signal peptide" evidence="2">
    <location>
        <begin position="1"/>
        <end position="16"/>
    </location>
</feature>
<dbReference type="SMART" id="SM00254">
    <property type="entry name" value="ShKT"/>
    <property type="match status" value="5"/>
</dbReference>
<proteinExistence type="predicted"/>
<accession>A0A7E4W8J9</accession>
<evidence type="ECO:0000259" key="3">
    <source>
        <dbReference type="PROSITE" id="PS51670"/>
    </source>
</evidence>
<dbReference type="Gene3D" id="1.10.10.1940">
    <property type="match status" value="2"/>
</dbReference>
<dbReference type="WBParaSite" id="Pan_g7555.t1">
    <property type="protein sequence ID" value="Pan_g7555.t1"/>
    <property type="gene ID" value="Pan_g7555"/>
</dbReference>
<dbReference type="Gene3D" id="1.10.10.1870">
    <property type="entry name" value="ShTK domain-like"/>
    <property type="match status" value="1"/>
</dbReference>
<dbReference type="Proteomes" id="UP000492821">
    <property type="component" value="Unassembled WGS sequence"/>
</dbReference>
<organism evidence="4 5">
    <name type="scientific">Panagrellus redivivus</name>
    <name type="common">Microworm</name>
    <dbReference type="NCBI Taxonomy" id="6233"/>
    <lineage>
        <taxon>Eukaryota</taxon>
        <taxon>Metazoa</taxon>
        <taxon>Ecdysozoa</taxon>
        <taxon>Nematoda</taxon>
        <taxon>Chromadorea</taxon>
        <taxon>Rhabditida</taxon>
        <taxon>Tylenchina</taxon>
        <taxon>Panagrolaimomorpha</taxon>
        <taxon>Panagrolaimoidea</taxon>
        <taxon>Panagrolaimidae</taxon>
        <taxon>Panagrellus</taxon>
    </lineage>
</organism>
<evidence type="ECO:0000256" key="2">
    <source>
        <dbReference type="SAM" id="SignalP"/>
    </source>
</evidence>
<dbReference type="AlphaFoldDB" id="A0A7E4W8J9"/>
<feature type="domain" description="ShKT" evidence="3">
    <location>
        <begin position="102"/>
        <end position="139"/>
    </location>
</feature>
<reference evidence="5" key="2">
    <citation type="submission" date="2020-10" db="UniProtKB">
        <authorList>
            <consortium name="WormBaseParasite"/>
        </authorList>
    </citation>
    <scope>IDENTIFICATION</scope>
</reference>
<feature type="chain" id="PRO_5028937520" evidence="2">
    <location>
        <begin position="17"/>
        <end position="282"/>
    </location>
</feature>
<evidence type="ECO:0000256" key="1">
    <source>
        <dbReference type="PROSITE-ProRule" id="PRU01005"/>
    </source>
</evidence>